<gene>
    <name evidence="1" type="ORF">ABB55_22875</name>
</gene>
<dbReference type="InterPro" id="IPR010261">
    <property type="entry name" value="Tir_chaperone"/>
</dbReference>
<dbReference type="Gene3D" id="3.30.1460.10">
    <property type="match status" value="1"/>
</dbReference>
<dbReference type="Proteomes" id="UP000048984">
    <property type="component" value="Unassembled WGS sequence"/>
</dbReference>
<dbReference type="AlphaFoldDB" id="A0A0P6WE17"/>
<dbReference type="Pfam" id="PF05932">
    <property type="entry name" value="CesT"/>
    <property type="match status" value="1"/>
</dbReference>
<protein>
    <submittedName>
        <fullName evidence="1">Uncharacterized protein</fullName>
    </submittedName>
</protein>
<dbReference type="CDD" id="cd16364">
    <property type="entry name" value="T3SC_I-like"/>
    <property type="match status" value="1"/>
</dbReference>
<dbReference type="EMBL" id="LJYW01000001">
    <property type="protein sequence ID" value="KPL54716.1"/>
    <property type="molecule type" value="Genomic_DNA"/>
</dbReference>
<keyword evidence="2" id="KW-1185">Reference proteome</keyword>
<name>A0A0P6WE17_9HYPH</name>
<dbReference type="RefSeq" id="WP_054360882.1">
    <property type="nucleotide sequence ID" value="NZ_LJYW01000001.1"/>
</dbReference>
<dbReference type="GO" id="GO:0030254">
    <property type="term" value="P:protein secretion by the type III secretion system"/>
    <property type="evidence" value="ECO:0007669"/>
    <property type="project" value="InterPro"/>
</dbReference>
<organism evidence="1 2">
    <name type="scientific">Prosthecodimorpha hirschii</name>
    <dbReference type="NCBI Taxonomy" id="665126"/>
    <lineage>
        <taxon>Bacteria</taxon>
        <taxon>Pseudomonadati</taxon>
        <taxon>Pseudomonadota</taxon>
        <taxon>Alphaproteobacteria</taxon>
        <taxon>Hyphomicrobiales</taxon>
        <taxon>Ancalomicrobiaceae</taxon>
        <taxon>Prosthecodimorpha</taxon>
    </lineage>
</organism>
<evidence type="ECO:0000313" key="1">
    <source>
        <dbReference type="EMBL" id="KPL54716.1"/>
    </source>
</evidence>
<reference evidence="1 2" key="1">
    <citation type="submission" date="2015-09" db="EMBL/GenBank/DDBJ databases">
        <authorList>
            <person name="Jackson K.R."/>
            <person name="Lunt B.L."/>
            <person name="Fisher J.N.B."/>
            <person name="Gardner A.V."/>
            <person name="Bailey M.E."/>
            <person name="Deus L.M."/>
            <person name="Earl A.S."/>
            <person name="Gibby P.D."/>
            <person name="Hartmann K.A."/>
            <person name="Liu J.E."/>
            <person name="Manci A.M."/>
            <person name="Nielsen D.A."/>
            <person name="Solomon M.B."/>
            <person name="Breakwell D.P."/>
            <person name="Burnett S.H."/>
            <person name="Grose J.H."/>
        </authorList>
    </citation>
    <scope>NUCLEOTIDE SEQUENCE [LARGE SCALE GENOMIC DNA]</scope>
    <source>
        <strain evidence="1 2">16</strain>
    </source>
</reference>
<sequence length="160" mass="16349">MTAEPDILARLAGGLGLDLGFDDDGAATALIADGLDVTIDRSQDGAEVLLICDLGPLERGAAAADAMLGLLDANPRLAALGTGTYAREAASGSVVLIGRRAVASLDPDRFEAWFGDFVDAALAGQVLVGPAPMQPEAEDLVEDQDDFRGIISAEALLGLS</sequence>
<proteinExistence type="predicted"/>
<comment type="caution">
    <text evidence="1">The sequence shown here is derived from an EMBL/GenBank/DDBJ whole genome shotgun (WGS) entry which is preliminary data.</text>
</comment>
<reference evidence="1 2" key="2">
    <citation type="submission" date="2015-10" db="EMBL/GenBank/DDBJ databases">
        <title>Draft Genome Sequence of Prosthecomicrobium hirschii ATCC 27832.</title>
        <authorList>
            <person name="Daniel J."/>
            <person name="Givan S.A."/>
            <person name="Brun Y.V."/>
            <person name="Brown P.J."/>
        </authorList>
    </citation>
    <scope>NUCLEOTIDE SEQUENCE [LARGE SCALE GENOMIC DNA]</scope>
    <source>
        <strain evidence="1 2">16</strain>
    </source>
</reference>
<dbReference type="SUPFAM" id="SSF69635">
    <property type="entry name" value="Type III secretory system chaperone-like"/>
    <property type="match status" value="1"/>
</dbReference>
<dbReference type="STRING" id="665126.ABB55_22875"/>
<evidence type="ECO:0000313" key="2">
    <source>
        <dbReference type="Proteomes" id="UP000048984"/>
    </source>
</evidence>
<accession>A0A0P6WE17</accession>